<evidence type="ECO:0000256" key="2">
    <source>
        <dbReference type="SAM" id="SignalP"/>
    </source>
</evidence>
<dbReference type="AlphaFoldDB" id="A0A813YIP8"/>
<dbReference type="EMBL" id="CAJNOC010001706">
    <property type="protein sequence ID" value="CAF0885075.1"/>
    <property type="molecule type" value="Genomic_DNA"/>
</dbReference>
<feature type="transmembrane region" description="Helical" evidence="1">
    <location>
        <begin position="35"/>
        <end position="63"/>
    </location>
</feature>
<dbReference type="Proteomes" id="UP000663879">
    <property type="component" value="Unassembled WGS sequence"/>
</dbReference>
<keyword evidence="4" id="KW-1185">Reference proteome</keyword>
<organism evidence="3 4">
    <name type="scientific">Brachionus calyciflorus</name>
    <dbReference type="NCBI Taxonomy" id="104777"/>
    <lineage>
        <taxon>Eukaryota</taxon>
        <taxon>Metazoa</taxon>
        <taxon>Spiralia</taxon>
        <taxon>Gnathifera</taxon>
        <taxon>Rotifera</taxon>
        <taxon>Eurotatoria</taxon>
        <taxon>Monogononta</taxon>
        <taxon>Pseudotrocha</taxon>
        <taxon>Ploima</taxon>
        <taxon>Brachionidae</taxon>
        <taxon>Brachionus</taxon>
    </lineage>
</organism>
<evidence type="ECO:0000313" key="3">
    <source>
        <dbReference type="EMBL" id="CAF0885075.1"/>
    </source>
</evidence>
<feature type="signal peptide" evidence="2">
    <location>
        <begin position="1"/>
        <end position="19"/>
    </location>
</feature>
<protein>
    <submittedName>
        <fullName evidence="3">Uncharacterized protein</fullName>
    </submittedName>
</protein>
<sequence length="122" mass="13868">MKVFFEINIFLGLLKIAYSQTTVTSNSITTSTVELWLILLASLLGVFFIAFLISAIIVCFYLYKEYAKKARLDKKDKGFGFTIMRGRKSLALGVNEDDVSDTGREQSFYNVNEARSPIQYLK</sequence>
<dbReference type="OrthoDB" id="10557572at2759"/>
<keyword evidence="1" id="KW-0812">Transmembrane</keyword>
<evidence type="ECO:0000313" key="4">
    <source>
        <dbReference type="Proteomes" id="UP000663879"/>
    </source>
</evidence>
<accession>A0A813YIP8</accession>
<gene>
    <name evidence="3" type="ORF">OXX778_LOCUS10618</name>
</gene>
<feature type="chain" id="PRO_5032469892" evidence="2">
    <location>
        <begin position="20"/>
        <end position="122"/>
    </location>
</feature>
<keyword evidence="1" id="KW-0472">Membrane</keyword>
<keyword evidence="1" id="KW-1133">Transmembrane helix</keyword>
<keyword evidence="2" id="KW-0732">Signal</keyword>
<name>A0A813YIP8_9BILA</name>
<evidence type="ECO:0000256" key="1">
    <source>
        <dbReference type="SAM" id="Phobius"/>
    </source>
</evidence>
<reference evidence="3" key="1">
    <citation type="submission" date="2021-02" db="EMBL/GenBank/DDBJ databases">
        <authorList>
            <person name="Nowell W R."/>
        </authorList>
    </citation>
    <scope>NUCLEOTIDE SEQUENCE</scope>
    <source>
        <strain evidence="3">Ploen Becks lab</strain>
    </source>
</reference>
<proteinExistence type="predicted"/>
<comment type="caution">
    <text evidence="3">The sequence shown here is derived from an EMBL/GenBank/DDBJ whole genome shotgun (WGS) entry which is preliminary data.</text>
</comment>